<comment type="pathway">
    <text evidence="2 14">Glycan biosynthesis; trehalose biosynthesis.</text>
</comment>
<dbReference type="InterPro" id="IPR014756">
    <property type="entry name" value="Ig_E-set"/>
</dbReference>
<dbReference type="PANTHER" id="PTHR43651:SF11">
    <property type="entry name" value="MALTO-OLIGOSYLTREHALOSE TREHALOHYDROLASE"/>
    <property type="match status" value="1"/>
</dbReference>
<dbReference type="SUPFAM" id="SSF51445">
    <property type="entry name" value="(Trans)glycosidases"/>
    <property type="match status" value="1"/>
</dbReference>
<feature type="site" description="Transition state stabilizer" evidence="17">
    <location>
        <position position="395"/>
    </location>
</feature>
<keyword evidence="7 14" id="KW-0378">Hydrolase</keyword>
<gene>
    <name evidence="19" type="primary">treZ</name>
    <name evidence="19" type="ORF">HYZ11_04580</name>
</gene>
<evidence type="ECO:0000256" key="7">
    <source>
        <dbReference type="ARBA" id="ARBA00022801"/>
    </source>
</evidence>
<dbReference type="InterPro" id="IPR004193">
    <property type="entry name" value="Glyco_hydro_13_N"/>
</dbReference>
<protein>
    <recommendedName>
        <fullName evidence="5 13">Malto-oligosyltrehalose trehalohydrolase</fullName>
        <shortName evidence="14">MTHase</shortName>
        <ecNumber evidence="4 13">3.2.1.141</ecNumber>
    </recommendedName>
    <alternativeName>
        <fullName evidence="11 14">4-alpha-D-((1-&gt;4)-alpha-D-glucano)trehalose trehalohydrolase</fullName>
    </alternativeName>
    <alternativeName>
        <fullName evidence="10 14">Maltooligosyl trehalose trehalohydrolase</fullName>
    </alternativeName>
</protein>
<keyword evidence="9 14" id="KW-0326">Glycosidase</keyword>
<evidence type="ECO:0000313" key="19">
    <source>
        <dbReference type="EMBL" id="MBI3126860.1"/>
    </source>
</evidence>
<evidence type="ECO:0000256" key="15">
    <source>
        <dbReference type="PIRSR" id="PIRSR006337-1"/>
    </source>
</evidence>
<dbReference type="CDD" id="cd11325">
    <property type="entry name" value="AmyAc_GTHase"/>
    <property type="match status" value="1"/>
</dbReference>
<dbReference type="PIRSF" id="PIRSF006337">
    <property type="entry name" value="Trehalose_TreZ"/>
    <property type="match status" value="1"/>
</dbReference>
<dbReference type="Gene3D" id="1.10.10.760">
    <property type="entry name" value="E-set domains of sugar-utilizing enzymes"/>
    <property type="match status" value="1"/>
</dbReference>
<comment type="subcellular location">
    <subcellularLocation>
        <location evidence="1 15">Cytoplasm</location>
    </subcellularLocation>
</comment>
<keyword evidence="6" id="KW-0963">Cytoplasm</keyword>
<feature type="domain" description="Glycosyl hydrolase family 13 catalytic" evidence="18">
    <location>
        <begin position="92"/>
        <end position="462"/>
    </location>
</feature>
<dbReference type="InterPro" id="IPR006047">
    <property type="entry name" value="GH13_cat_dom"/>
</dbReference>
<accession>A0A932HYW2</accession>
<evidence type="ECO:0000256" key="16">
    <source>
        <dbReference type="PIRSR" id="PIRSR006337-2"/>
    </source>
</evidence>
<dbReference type="CDD" id="cd02853">
    <property type="entry name" value="E_set_MTHase_like_N"/>
    <property type="match status" value="1"/>
</dbReference>
<evidence type="ECO:0000256" key="11">
    <source>
        <dbReference type="ARBA" id="ARBA00033284"/>
    </source>
</evidence>
<evidence type="ECO:0000256" key="17">
    <source>
        <dbReference type="PIRSR" id="PIRSR006337-3"/>
    </source>
</evidence>
<dbReference type="EC" id="3.2.1.141" evidence="4 13"/>
<feature type="binding site" evidence="16">
    <location>
        <begin position="394"/>
        <end position="399"/>
    </location>
    <ligand>
        <name>substrate</name>
    </ligand>
</feature>
<evidence type="ECO:0000259" key="18">
    <source>
        <dbReference type="SMART" id="SM00642"/>
    </source>
</evidence>
<dbReference type="SUPFAM" id="SSF81296">
    <property type="entry name" value="E set domains"/>
    <property type="match status" value="1"/>
</dbReference>
<dbReference type="GO" id="GO:0033942">
    <property type="term" value="F:4-alpha-D-(1-&gt;4)-alpha-D-glucanotrehalose trehalohydrolase activity"/>
    <property type="evidence" value="ECO:0007669"/>
    <property type="project" value="UniProtKB-EC"/>
</dbReference>
<feature type="binding site" evidence="16">
    <location>
        <begin position="326"/>
        <end position="330"/>
    </location>
    <ligand>
        <name>substrate</name>
    </ligand>
</feature>
<dbReference type="Pfam" id="PF00128">
    <property type="entry name" value="Alpha-amylase"/>
    <property type="match status" value="1"/>
</dbReference>
<feature type="binding site" evidence="16">
    <location>
        <begin position="262"/>
        <end position="267"/>
    </location>
    <ligand>
        <name>substrate</name>
    </ligand>
</feature>
<evidence type="ECO:0000256" key="4">
    <source>
        <dbReference type="ARBA" id="ARBA00012268"/>
    </source>
</evidence>
<evidence type="ECO:0000256" key="14">
    <source>
        <dbReference type="PIRNR" id="PIRNR006337"/>
    </source>
</evidence>
<dbReference type="PANTHER" id="PTHR43651">
    <property type="entry name" value="1,4-ALPHA-GLUCAN-BRANCHING ENZYME"/>
    <property type="match status" value="1"/>
</dbReference>
<proteinExistence type="inferred from homology"/>
<evidence type="ECO:0000256" key="1">
    <source>
        <dbReference type="ARBA" id="ARBA00004496"/>
    </source>
</evidence>
<organism evidence="19 20">
    <name type="scientific">Tectimicrobiota bacterium</name>
    <dbReference type="NCBI Taxonomy" id="2528274"/>
    <lineage>
        <taxon>Bacteria</taxon>
        <taxon>Pseudomonadati</taxon>
        <taxon>Nitrospinota/Tectimicrobiota group</taxon>
        <taxon>Candidatus Tectimicrobiota</taxon>
    </lineage>
</organism>
<dbReference type="NCBIfam" id="TIGR02402">
    <property type="entry name" value="trehalose_TreZ"/>
    <property type="match status" value="1"/>
</dbReference>
<comment type="caution">
    <text evidence="19">The sequence shown here is derived from an EMBL/GenBank/DDBJ whole genome shotgun (WGS) entry which is preliminary data.</text>
</comment>
<sequence>MSDAHKPLGATCLGDGRCEFCLWAPAVERVEVRLVGPDDRILRLFREENGYHHVIAEGVQPGARYLYRLDGEKERPDPASRFQPEGVHGPSEVTDASFAWTDAGWKGIPLGDYILYELHVGTFSGEGTFGAVIPFLDGLKELGVTAVEIMPVAQFPGERNWGYDGVYPFAVQNSYGGPEGLKRLVDACHARGLAAVLDVVYNHLGPEGNYTRDFSPLYFNPAYHTPWGAALNFDGPGSDEVRRFFIENALYWVRDFRFDALRLDAVHAILDTSARPFLEELGEAVHRQGEAEGRKIYLMPESDQNDPRLVTPREEGGHGLDAVWTDDFHHALHAALTGERGGYYADFGRLADLAKAFREGFVHSGGYSRYRKRRHGRSARHLPAFRHVVCAQNHDQVGNRMRGERLSALVPFEKLKMAAGLVLLSPFLPLLFMGEEYGETAPFLYFVSHTDSGLIEAVRKGRAEEFSSFGWRETPPDPQGEAAFLRSKLQHRLMDEDMHKKLREFHRALIRLRRGSPALSRLRKEDLEIQAFEERKVLLLRRRGGGEEAAAVFHFGESEGSFPLPGGPWTKKLASADARWGGHGTKMADGDIAREGEGLGLPPHSFFLFTKSLA</sequence>
<dbReference type="Pfam" id="PF02922">
    <property type="entry name" value="CBM_48"/>
    <property type="match status" value="1"/>
</dbReference>
<evidence type="ECO:0000256" key="5">
    <source>
        <dbReference type="ARBA" id="ARBA00015938"/>
    </source>
</evidence>
<evidence type="ECO:0000256" key="8">
    <source>
        <dbReference type="ARBA" id="ARBA00023277"/>
    </source>
</evidence>
<dbReference type="GO" id="GO:0005737">
    <property type="term" value="C:cytoplasm"/>
    <property type="evidence" value="ECO:0007669"/>
    <property type="project" value="UniProtKB-SubCell"/>
</dbReference>
<dbReference type="AlphaFoldDB" id="A0A932HYW2"/>
<dbReference type="SMART" id="SM00642">
    <property type="entry name" value="Aamy"/>
    <property type="match status" value="1"/>
</dbReference>
<dbReference type="Gene3D" id="3.20.20.80">
    <property type="entry name" value="Glycosidases"/>
    <property type="match status" value="1"/>
</dbReference>
<evidence type="ECO:0000313" key="20">
    <source>
        <dbReference type="Proteomes" id="UP000782312"/>
    </source>
</evidence>
<dbReference type="Gene3D" id="2.60.40.10">
    <property type="entry name" value="Immunoglobulins"/>
    <property type="match status" value="1"/>
</dbReference>
<dbReference type="GO" id="GO:0005992">
    <property type="term" value="P:trehalose biosynthetic process"/>
    <property type="evidence" value="ECO:0007669"/>
    <property type="project" value="UniProtKB-UniRule"/>
</dbReference>
<evidence type="ECO:0000256" key="12">
    <source>
        <dbReference type="ARBA" id="ARBA00034013"/>
    </source>
</evidence>
<evidence type="ECO:0000256" key="13">
    <source>
        <dbReference type="NCBIfam" id="TIGR02402"/>
    </source>
</evidence>
<keyword evidence="8" id="KW-0119">Carbohydrate metabolism</keyword>
<evidence type="ECO:0000256" key="6">
    <source>
        <dbReference type="ARBA" id="ARBA00022490"/>
    </source>
</evidence>
<feature type="active site" description="Nucleophile" evidence="15">
    <location>
        <position position="264"/>
    </location>
</feature>
<comment type="catalytic activity">
    <reaction evidence="12 14">
        <text>hydrolysis of (1-&gt;4)-alpha-D-glucosidic linkage in 4-alpha-D-[(1-&gt;4)-alpha-D-glucanosyl]n trehalose to yield trehalose and (1-&gt;4)-alpha-D-glucan.</text>
        <dbReference type="EC" id="3.2.1.141"/>
    </reaction>
</comment>
<dbReference type="InterPro" id="IPR044901">
    <property type="entry name" value="Trehalose_TreZ_E-set_sf"/>
</dbReference>
<dbReference type="InterPro" id="IPR012768">
    <property type="entry name" value="Trehalose_TreZ"/>
</dbReference>
<evidence type="ECO:0000256" key="10">
    <source>
        <dbReference type="ARBA" id="ARBA00032057"/>
    </source>
</evidence>
<name>A0A932HYW2_UNCTE</name>
<comment type="similarity">
    <text evidence="3 14">Belongs to the glycosyl hydrolase 13 family.</text>
</comment>
<reference evidence="19" key="1">
    <citation type="submission" date="2020-07" db="EMBL/GenBank/DDBJ databases">
        <title>Huge and variable diversity of episymbiotic CPR bacteria and DPANN archaea in groundwater ecosystems.</title>
        <authorList>
            <person name="He C.Y."/>
            <person name="Keren R."/>
            <person name="Whittaker M."/>
            <person name="Farag I.F."/>
            <person name="Doudna J."/>
            <person name="Cate J.H.D."/>
            <person name="Banfield J.F."/>
        </authorList>
    </citation>
    <scope>NUCLEOTIDE SEQUENCE</scope>
    <source>
        <strain evidence="19">NC_groundwater_763_Ag_S-0.2um_68_21</strain>
    </source>
</reference>
<evidence type="ECO:0000256" key="9">
    <source>
        <dbReference type="ARBA" id="ARBA00023295"/>
    </source>
</evidence>
<evidence type="ECO:0000256" key="3">
    <source>
        <dbReference type="ARBA" id="ARBA00008061"/>
    </source>
</evidence>
<feature type="active site" description="Proton donor" evidence="15">
    <location>
        <position position="301"/>
    </location>
</feature>
<dbReference type="InterPro" id="IPR013783">
    <property type="entry name" value="Ig-like_fold"/>
</dbReference>
<dbReference type="InterPro" id="IPR017853">
    <property type="entry name" value="GH"/>
</dbReference>
<dbReference type="EMBL" id="JACPUR010000013">
    <property type="protein sequence ID" value="MBI3126860.1"/>
    <property type="molecule type" value="Genomic_DNA"/>
</dbReference>
<dbReference type="Proteomes" id="UP000782312">
    <property type="component" value="Unassembled WGS sequence"/>
</dbReference>
<evidence type="ECO:0000256" key="2">
    <source>
        <dbReference type="ARBA" id="ARBA00005199"/>
    </source>
</evidence>